<feature type="compositionally biased region" description="Acidic residues" evidence="4">
    <location>
        <begin position="657"/>
        <end position="668"/>
    </location>
</feature>
<evidence type="ECO:0000256" key="2">
    <source>
        <dbReference type="ARBA" id="ARBA00022553"/>
    </source>
</evidence>
<dbReference type="PANTHER" id="PTHR14150:SF12">
    <property type="entry name" value="U3 SMALL NUCLEOLAR RNA-ASSOCIATED PROTEIN 14 HOMOLOG A"/>
    <property type="match status" value="1"/>
</dbReference>
<feature type="compositionally biased region" description="Acidic residues" evidence="4">
    <location>
        <begin position="528"/>
        <end position="546"/>
    </location>
</feature>
<dbReference type="AlphaFoldDB" id="A0A1Y1IPV5"/>
<feature type="compositionally biased region" description="Basic and acidic residues" evidence="4">
    <location>
        <begin position="698"/>
        <end position="708"/>
    </location>
</feature>
<evidence type="ECO:0000256" key="1">
    <source>
        <dbReference type="ARBA" id="ARBA00004604"/>
    </source>
</evidence>
<feature type="compositionally biased region" description="Basic and acidic residues" evidence="4">
    <location>
        <begin position="1046"/>
        <end position="1060"/>
    </location>
</feature>
<keyword evidence="6" id="KW-1185">Reference proteome</keyword>
<feature type="region of interest" description="Disordered" evidence="4">
    <location>
        <begin position="514"/>
        <end position="559"/>
    </location>
</feature>
<comment type="subcellular location">
    <subcellularLocation>
        <location evidence="1">Nucleus</location>
        <location evidence="1">Nucleolus</location>
    </subcellularLocation>
</comment>
<evidence type="ECO:0000256" key="4">
    <source>
        <dbReference type="SAM" id="MobiDB-lite"/>
    </source>
</evidence>
<feature type="region of interest" description="Disordered" evidence="4">
    <location>
        <begin position="810"/>
        <end position="891"/>
    </location>
</feature>
<dbReference type="PANTHER" id="PTHR14150">
    <property type="entry name" value="U3 SMALL NUCLEOLAR RNA-ASSOCIATED PROTEIN 14"/>
    <property type="match status" value="1"/>
</dbReference>
<feature type="compositionally biased region" description="Acidic residues" evidence="4">
    <location>
        <begin position="157"/>
        <end position="184"/>
    </location>
</feature>
<feature type="compositionally biased region" description="Basic and acidic residues" evidence="4">
    <location>
        <begin position="514"/>
        <end position="525"/>
    </location>
</feature>
<feature type="compositionally biased region" description="Acidic residues" evidence="4">
    <location>
        <begin position="195"/>
        <end position="210"/>
    </location>
</feature>
<dbReference type="GO" id="GO:0005730">
    <property type="term" value="C:nucleolus"/>
    <property type="evidence" value="ECO:0000318"/>
    <property type="project" value="GO_Central"/>
</dbReference>
<dbReference type="GO" id="GO:0032040">
    <property type="term" value="C:small-subunit processome"/>
    <property type="evidence" value="ECO:0000318"/>
    <property type="project" value="GO_Central"/>
</dbReference>
<keyword evidence="2" id="KW-0597">Phosphoprotein</keyword>
<feature type="compositionally biased region" description="Acidic residues" evidence="4">
    <location>
        <begin position="105"/>
        <end position="149"/>
    </location>
</feature>
<feature type="region of interest" description="Disordered" evidence="4">
    <location>
        <begin position="425"/>
        <end position="456"/>
    </location>
</feature>
<feature type="region of interest" description="Disordered" evidence="4">
    <location>
        <begin position="592"/>
        <end position="784"/>
    </location>
</feature>
<proteinExistence type="predicted"/>
<accession>A0A1Y1IPV5</accession>
<feature type="region of interest" description="Disordered" evidence="4">
    <location>
        <begin position="74"/>
        <end position="257"/>
    </location>
</feature>
<protein>
    <submittedName>
        <fullName evidence="5">U3 small nucleolar RNA-associated protein 14</fullName>
    </submittedName>
</protein>
<feature type="compositionally biased region" description="Basic and acidic residues" evidence="4">
    <location>
        <begin position="676"/>
        <end position="690"/>
    </location>
</feature>
<dbReference type="STRING" id="105231.A0A1Y1IPV5"/>
<dbReference type="EMBL" id="DF237633">
    <property type="protein sequence ID" value="GAQ90786.1"/>
    <property type="molecule type" value="Genomic_DNA"/>
</dbReference>
<feature type="region of interest" description="Disordered" evidence="4">
    <location>
        <begin position="1046"/>
        <end position="1075"/>
    </location>
</feature>
<dbReference type="Pfam" id="PF04615">
    <property type="entry name" value="Utp14"/>
    <property type="match status" value="1"/>
</dbReference>
<evidence type="ECO:0000256" key="3">
    <source>
        <dbReference type="ARBA" id="ARBA00023242"/>
    </source>
</evidence>
<feature type="compositionally biased region" description="Basic residues" evidence="4">
    <location>
        <begin position="1"/>
        <end position="11"/>
    </location>
</feature>
<feature type="compositionally biased region" description="Basic residues" evidence="4">
    <location>
        <begin position="425"/>
        <end position="438"/>
    </location>
</feature>
<feature type="region of interest" description="Disordered" evidence="4">
    <location>
        <begin position="1"/>
        <end position="55"/>
    </location>
</feature>
<evidence type="ECO:0000313" key="6">
    <source>
        <dbReference type="Proteomes" id="UP000054558"/>
    </source>
</evidence>
<feature type="compositionally biased region" description="Basic and acidic residues" evidence="4">
    <location>
        <begin position="592"/>
        <end position="614"/>
    </location>
</feature>
<dbReference type="OMA" id="QVIEPMD"/>
<sequence>MGRKSGGKRQARPQGLPPKAKKQKRDAGGAVCEPISDSEDGAVLPTPYEYEEPMADEELKKNRRYDDVDVYEYELPDDFEDEEIDEDAAFTEEDKVKFGNLFEKDGEEGASEGDSDRDDDDGDIDLNSEDEGSDESEELDPDDFSDEELAGGRDETEALGEEDESEDVGGQDEEGADEGEEYEEAGGRRAGQNEGGEEESDEESDEEELDEERHRKMLEEVMGGARGRESKRRGQVVLSEAVPESEFSLNPGGGTAGGGGRISVADLVGSLDGSAGNLASLRKRLEKVESGAGPVSAPLARALKERVERQAGYEHTKSDVAKWQPLVKANREAPTIVFSADKKGTVAQLSTAGMAAKFVPTTDLEKEISELLKESGAEDGRTVEAGEALELNKLTVEEVLERKERLAKMRSLLFQHESKAKRVKKIKSKAFHRAQAKSRAKERAKNGGEVDREAAREEALKEEFKRAQERMTLEHKNTSKWAKRALKRGLEAHVEDGTREAIAEQLRMHAALTRKVDRMDDKNSSDESSSEDEYDDVTADVADGETAEGLRLARETARDKAAVLRVLDEDPEGDKPRKGLFALPFMARALDRKSQEARDEAMALLDELEHRQDPEATAGNPEDAPRGTTEALPPGTSGRMSFGAAAAGVSRPHASDDEGGDFEGDSDLEGGSQSEGEAKGEAKGEGEGGRRRGGAKRGPAEGRGKVEILEGEGELAQLGLPGGFRTATEGPVSVGGGGVAESIENGGGDVSMEGGGEGGERAHSWLFRSGGAEKSRAEGGVADETISAGATVKKHKRGLNGVEIAGVKGGMNGTQKAGSESLHVDGENSAQIAGSSEVRIGPAEESGAKNANEGSDGLNARPEQNGGVDAVTFLEGGSEDEGEGVPGADLLQTDLSQAELVRRAFAGDDVEADFEARKAEMLDEEVPAIEGPVTLPGWGQWTGVQKKKGLPGWIVKEQKDNEKKRNQAMAKRQDAGRKHVIISEKWDKKAAKYAAEGVPFPFKDREAFERSLRNPLGREYNTDSAHRNLIRPPVIKSTGVIIDPIKYVKPEQKGRAEKPSAGKKGKGNGKDTSRN</sequence>
<feature type="compositionally biased region" description="Gly residues" evidence="4">
    <location>
        <begin position="733"/>
        <end position="757"/>
    </location>
</feature>
<keyword evidence="3" id="KW-0539">Nucleus</keyword>
<dbReference type="InterPro" id="IPR006709">
    <property type="entry name" value="SSU_processome_Utp14"/>
</dbReference>
<organism evidence="5 6">
    <name type="scientific">Klebsormidium nitens</name>
    <name type="common">Green alga</name>
    <name type="synonym">Ulothrix nitens</name>
    <dbReference type="NCBI Taxonomy" id="105231"/>
    <lineage>
        <taxon>Eukaryota</taxon>
        <taxon>Viridiplantae</taxon>
        <taxon>Streptophyta</taxon>
        <taxon>Klebsormidiophyceae</taxon>
        <taxon>Klebsormidiales</taxon>
        <taxon>Klebsormidiaceae</taxon>
        <taxon>Klebsormidium</taxon>
    </lineage>
</organism>
<dbReference type="GO" id="GO:0006364">
    <property type="term" value="P:rRNA processing"/>
    <property type="evidence" value="ECO:0007669"/>
    <property type="project" value="InterPro"/>
</dbReference>
<dbReference type="OrthoDB" id="277439at2759"/>
<dbReference type="Proteomes" id="UP000054558">
    <property type="component" value="Unassembled WGS sequence"/>
</dbReference>
<name>A0A1Y1IPV5_KLENI</name>
<feature type="compositionally biased region" description="Basic and acidic residues" evidence="4">
    <location>
        <begin position="439"/>
        <end position="456"/>
    </location>
</feature>
<feature type="compositionally biased region" description="Acidic residues" evidence="4">
    <location>
        <begin position="74"/>
        <end position="91"/>
    </location>
</feature>
<gene>
    <name evidence="5" type="ORF">KFL_006840090</name>
</gene>
<reference evidence="5 6" key="1">
    <citation type="journal article" date="2014" name="Nat. Commun.">
        <title>Klebsormidium flaccidum genome reveals primary factors for plant terrestrial adaptation.</title>
        <authorList>
            <person name="Hori K."/>
            <person name="Maruyama F."/>
            <person name="Fujisawa T."/>
            <person name="Togashi T."/>
            <person name="Yamamoto N."/>
            <person name="Seo M."/>
            <person name="Sato S."/>
            <person name="Yamada T."/>
            <person name="Mori H."/>
            <person name="Tajima N."/>
            <person name="Moriyama T."/>
            <person name="Ikeuchi M."/>
            <person name="Watanabe M."/>
            <person name="Wada H."/>
            <person name="Kobayashi K."/>
            <person name="Saito M."/>
            <person name="Masuda T."/>
            <person name="Sasaki-Sekimoto Y."/>
            <person name="Mashiguchi K."/>
            <person name="Awai K."/>
            <person name="Shimojima M."/>
            <person name="Masuda S."/>
            <person name="Iwai M."/>
            <person name="Nobusawa T."/>
            <person name="Narise T."/>
            <person name="Kondo S."/>
            <person name="Saito H."/>
            <person name="Sato R."/>
            <person name="Murakawa M."/>
            <person name="Ihara Y."/>
            <person name="Oshima-Yamada Y."/>
            <person name="Ohtaka K."/>
            <person name="Satoh M."/>
            <person name="Sonobe K."/>
            <person name="Ishii M."/>
            <person name="Ohtani R."/>
            <person name="Kanamori-Sato M."/>
            <person name="Honoki R."/>
            <person name="Miyazaki D."/>
            <person name="Mochizuki H."/>
            <person name="Umetsu J."/>
            <person name="Higashi K."/>
            <person name="Shibata D."/>
            <person name="Kamiya Y."/>
            <person name="Sato N."/>
            <person name="Nakamura Y."/>
            <person name="Tabata S."/>
            <person name="Ida S."/>
            <person name="Kurokawa K."/>
            <person name="Ohta H."/>
        </authorList>
    </citation>
    <scope>NUCLEOTIDE SEQUENCE [LARGE SCALE GENOMIC DNA]</scope>
    <source>
        <strain evidence="5 6">NIES-2285</strain>
    </source>
</reference>
<evidence type="ECO:0000313" key="5">
    <source>
        <dbReference type="EMBL" id="GAQ90786.1"/>
    </source>
</evidence>